<keyword evidence="3" id="KW-1185">Reference proteome</keyword>
<evidence type="ECO:0000256" key="1">
    <source>
        <dbReference type="SAM" id="Phobius"/>
    </source>
</evidence>
<dbReference type="RefSeq" id="WP_006983169.1">
    <property type="nucleotide sequence ID" value="NZ_ABVL01000030.1"/>
</dbReference>
<dbReference type="InterPro" id="IPR036197">
    <property type="entry name" value="NarG-like_sf"/>
</dbReference>
<feature type="transmembrane region" description="Helical" evidence="1">
    <location>
        <begin position="38"/>
        <end position="59"/>
    </location>
</feature>
<dbReference type="SUPFAM" id="SSF103501">
    <property type="entry name" value="Respiratory nitrate reductase 1 gamma chain"/>
    <property type="match status" value="1"/>
</dbReference>
<sequence length="359" mass="39415">MRLPNRSAAIAGMVLTLGSAAAIFLGSHGLRDFDPALTGYAIGALMAAFAVGYRFLIWAQRPPARMYFKRGLELVFRPAGAAALAEKAPRQSMPLPHGAGTLGYALARNFVAQEFIRRRGGLRWIMHLCLSGGCTLAFAITFPLVFGWIHFESFADNAEMYRVAAFGVNVDSFSVHSFKAFVMFNLLNISALLVLVGLVLAAFRRLTDPGERATQSFAEDIVPLLLILAVTATGLALTVSYKFLAGRDHAIWAIVHMVSVVSLLLYIPFGKLFHMFQRTCSLCVSRYKRVGATGLRAHCRRCGEDYTSAMHVADLKTVLDELGFDYRFSGPQGEVHYQDICPACRRGLLALNQGRTIGR</sequence>
<feature type="transmembrane region" description="Helical" evidence="1">
    <location>
        <begin position="250"/>
        <end position="269"/>
    </location>
</feature>
<evidence type="ECO:0000313" key="2">
    <source>
        <dbReference type="EMBL" id="EDY16569.1"/>
    </source>
</evidence>
<feature type="transmembrane region" description="Helical" evidence="1">
    <location>
        <begin position="124"/>
        <end position="151"/>
    </location>
</feature>
<gene>
    <name evidence="2" type="ORF">CfE428DRAFT_5848</name>
</gene>
<dbReference type="InParanoid" id="B4DAA8"/>
<keyword evidence="1" id="KW-0812">Transmembrane</keyword>
<comment type="caution">
    <text evidence="2">The sequence shown here is derived from an EMBL/GenBank/DDBJ whole genome shotgun (WGS) entry which is preliminary data.</text>
</comment>
<accession>B4DAA8</accession>
<reference evidence="2 3" key="1">
    <citation type="journal article" date="2011" name="J. Bacteriol.">
        <title>Genome sequence of Chthoniobacter flavus Ellin428, an aerobic heterotrophic soil bacterium.</title>
        <authorList>
            <person name="Kant R."/>
            <person name="van Passel M.W."/>
            <person name="Palva A."/>
            <person name="Lucas S."/>
            <person name="Lapidus A."/>
            <person name="Glavina Del Rio T."/>
            <person name="Dalin E."/>
            <person name="Tice H."/>
            <person name="Bruce D."/>
            <person name="Goodwin L."/>
            <person name="Pitluck S."/>
            <person name="Larimer F.W."/>
            <person name="Land M.L."/>
            <person name="Hauser L."/>
            <person name="Sangwan P."/>
            <person name="de Vos W.M."/>
            <person name="Janssen P.H."/>
            <person name="Smidt H."/>
        </authorList>
    </citation>
    <scope>NUCLEOTIDE SEQUENCE [LARGE SCALE GENOMIC DNA]</scope>
    <source>
        <strain evidence="2 3">Ellin428</strain>
    </source>
</reference>
<dbReference type="eggNOG" id="COG2223">
    <property type="taxonomic scope" value="Bacteria"/>
</dbReference>
<feature type="transmembrane region" description="Helical" evidence="1">
    <location>
        <begin position="180"/>
        <end position="203"/>
    </location>
</feature>
<organism evidence="2 3">
    <name type="scientific">Chthoniobacter flavus Ellin428</name>
    <dbReference type="NCBI Taxonomy" id="497964"/>
    <lineage>
        <taxon>Bacteria</taxon>
        <taxon>Pseudomonadati</taxon>
        <taxon>Verrucomicrobiota</taxon>
        <taxon>Spartobacteria</taxon>
        <taxon>Chthoniobacterales</taxon>
        <taxon>Chthoniobacteraceae</taxon>
        <taxon>Chthoniobacter</taxon>
    </lineage>
</organism>
<dbReference type="AlphaFoldDB" id="B4DAA8"/>
<dbReference type="Gene3D" id="1.20.950.20">
    <property type="entry name" value="Transmembrane di-heme cytochromes, Chain C"/>
    <property type="match status" value="1"/>
</dbReference>
<keyword evidence="1" id="KW-0472">Membrane</keyword>
<keyword evidence="1" id="KW-1133">Transmembrane helix</keyword>
<dbReference type="Proteomes" id="UP000005824">
    <property type="component" value="Unassembled WGS sequence"/>
</dbReference>
<evidence type="ECO:0000313" key="3">
    <source>
        <dbReference type="Proteomes" id="UP000005824"/>
    </source>
</evidence>
<proteinExistence type="predicted"/>
<dbReference type="EMBL" id="ABVL01000030">
    <property type="protein sequence ID" value="EDY16569.1"/>
    <property type="molecule type" value="Genomic_DNA"/>
</dbReference>
<protein>
    <submittedName>
        <fullName evidence="2">Major facilitator superfamily MFS_1</fullName>
    </submittedName>
</protein>
<dbReference type="STRING" id="497964.CfE428DRAFT_5848"/>
<name>B4DAA8_9BACT</name>
<feature type="transmembrane region" description="Helical" evidence="1">
    <location>
        <begin position="224"/>
        <end position="244"/>
    </location>
</feature>